<keyword evidence="6" id="KW-0106">Calcium</keyword>
<feature type="compositionally biased region" description="Low complexity" evidence="11">
    <location>
        <begin position="471"/>
        <end position="480"/>
    </location>
</feature>
<comment type="catalytic activity">
    <reaction evidence="1 10">
        <text>[protein]-peptidylproline (omega=180) = [protein]-peptidylproline (omega=0)</text>
        <dbReference type="Rhea" id="RHEA:16237"/>
        <dbReference type="Rhea" id="RHEA-COMP:10747"/>
        <dbReference type="Rhea" id="RHEA-COMP:10748"/>
        <dbReference type="ChEBI" id="CHEBI:83833"/>
        <dbReference type="ChEBI" id="CHEBI:83834"/>
        <dbReference type="EC" id="5.2.1.8"/>
    </reaction>
</comment>
<dbReference type="SUPFAM" id="SSF47473">
    <property type="entry name" value="EF-hand"/>
    <property type="match status" value="1"/>
</dbReference>
<evidence type="ECO:0000313" key="14">
    <source>
        <dbReference type="EMBL" id="UMM13985.1"/>
    </source>
</evidence>
<evidence type="ECO:0000256" key="1">
    <source>
        <dbReference type="ARBA" id="ARBA00000971"/>
    </source>
</evidence>
<dbReference type="Proteomes" id="UP000829354">
    <property type="component" value="Chromosome I"/>
</dbReference>
<dbReference type="InterPro" id="IPR052273">
    <property type="entry name" value="PPIase_FKBP"/>
</dbReference>
<name>A0AAE9J4A2_CAEBR</name>
<keyword evidence="5" id="KW-0256">Endoplasmic reticulum</keyword>
<reference evidence="14 15" key="1">
    <citation type="submission" date="2022-04" db="EMBL/GenBank/DDBJ databases">
        <title>Chromosome-level reference genomes for two strains of Caenorhabditis briggsae: an improved platform for comparative genomics.</title>
        <authorList>
            <person name="Stevens L."/>
            <person name="Andersen E."/>
        </authorList>
    </citation>
    <scope>NUCLEOTIDE SEQUENCE [LARGE SCALE GENOMIC DNA]</scope>
    <source>
        <strain evidence="14">VX34</strain>
        <tissue evidence="14">Whole-organism</tissue>
    </source>
</reference>
<keyword evidence="3 12" id="KW-0732">Signal</keyword>
<evidence type="ECO:0000256" key="2">
    <source>
        <dbReference type="ARBA" id="ARBA00013194"/>
    </source>
</evidence>
<evidence type="ECO:0000256" key="10">
    <source>
        <dbReference type="PROSITE-ProRule" id="PRU00277"/>
    </source>
</evidence>
<dbReference type="GO" id="GO:0005509">
    <property type="term" value="F:calcium ion binding"/>
    <property type="evidence" value="ECO:0007669"/>
    <property type="project" value="InterPro"/>
</dbReference>
<dbReference type="GO" id="GO:0005783">
    <property type="term" value="C:endoplasmic reticulum"/>
    <property type="evidence" value="ECO:0007669"/>
    <property type="project" value="UniProtKB-ARBA"/>
</dbReference>
<feature type="region of interest" description="Disordered" evidence="11">
    <location>
        <begin position="471"/>
        <end position="523"/>
    </location>
</feature>
<dbReference type="PANTHER" id="PTHR46222">
    <property type="entry name" value="PEPTIDYL-PROLYL CIS-TRANS ISOMERASE FKBP7/14"/>
    <property type="match status" value="1"/>
</dbReference>
<dbReference type="Gene3D" id="3.10.50.40">
    <property type="match status" value="1"/>
</dbReference>
<proteinExistence type="predicted"/>
<evidence type="ECO:0000313" key="15">
    <source>
        <dbReference type="Proteomes" id="UP000829354"/>
    </source>
</evidence>
<sequence>MTTSLLLIFVILFASQVHCGLNNGASSKNVGGRKRPSGGLDENIPVIEIRGEGAPMSSAQIRHLEEMDNGGPLDIKIEKTFVPAKCPIQSKRLDFITFHYKVFTEDNKKVFQTYGTGPVTIQLGTGMIMPGLDKGLKGMCAEELRKIRVPFRMSRKSKSKVWKNIPNDENWLIFNIEMVEIKSYSPESQFKFLDLNEDGKLTNQEVQDFQQKMKKEFGKTWKNEDIDNVSAANYYIKYFDGNGDGNVTESEWLKTMDRDQKLMNESKTKEKGRKRDPGIGWILDFDNDGIVSYKENDEADEKFEAGYSNCHLTFDQNKKRLEKCGKIELESPDKNKQLSFGYDSFMVRVQTSGEPKFTAAGFFISPLHVITSSQCLLEAKIRSIDDKTVESVKWLLDSQKADRNTCDETTKGNRGGPLIKNETLRGAIAIGIDGTSGFDDKARNAYHTDIRSFQKRICELTRVCSESVSTEPTTTVTPSTINLPRGPTSSEGVTNSGGVTQKRTTERYEEYEENPDSEEGYNSERNWSARGHLVSAAESKMIKLIILVLMLFL</sequence>
<dbReference type="PROSITE" id="PS00018">
    <property type="entry name" value="EF_HAND_1"/>
    <property type="match status" value="2"/>
</dbReference>
<evidence type="ECO:0000256" key="8">
    <source>
        <dbReference type="ARBA" id="ARBA00023180"/>
    </source>
</evidence>
<evidence type="ECO:0000259" key="13">
    <source>
        <dbReference type="PROSITE" id="PS50059"/>
    </source>
</evidence>
<evidence type="ECO:0000256" key="7">
    <source>
        <dbReference type="ARBA" id="ARBA00023110"/>
    </source>
</evidence>
<evidence type="ECO:0000256" key="12">
    <source>
        <dbReference type="SAM" id="SignalP"/>
    </source>
</evidence>
<keyword evidence="7 10" id="KW-0697">Rotamase</keyword>
<evidence type="ECO:0000256" key="5">
    <source>
        <dbReference type="ARBA" id="ARBA00022824"/>
    </source>
</evidence>
<organism evidence="14 15">
    <name type="scientific">Caenorhabditis briggsae</name>
    <dbReference type="NCBI Taxonomy" id="6238"/>
    <lineage>
        <taxon>Eukaryota</taxon>
        <taxon>Metazoa</taxon>
        <taxon>Ecdysozoa</taxon>
        <taxon>Nematoda</taxon>
        <taxon>Chromadorea</taxon>
        <taxon>Rhabditida</taxon>
        <taxon>Rhabditina</taxon>
        <taxon>Rhabditomorpha</taxon>
        <taxon>Rhabditoidea</taxon>
        <taxon>Rhabditidae</taxon>
        <taxon>Peloderinae</taxon>
        <taxon>Caenorhabditis</taxon>
    </lineage>
</organism>
<protein>
    <recommendedName>
        <fullName evidence="2 10">peptidylprolyl isomerase</fullName>
        <ecNumber evidence="2 10">5.2.1.8</ecNumber>
    </recommendedName>
</protein>
<dbReference type="EC" id="5.2.1.8" evidence="2 10"/>
<dbReference type="GO" id="GO:0003755">
    <property type="term" value="F:peptidyl-prolyl cis-trans isomerase activity"/>
    <property type="evidence" value="ECO:0007669"/>
    <property type="project" value="UniProtKB-KW"/>
</dbReference>
<dbReference type="Pfam" id="PF03761">
    <property type="entry name" value="DUF316"/>
    <property type="match status" value="2"/>
</dbReference>
<evidence type="ECO:0000256" key="6">
    <source>
        <dbReference type="ARBA" id="ARBA00022837"/>
    </source>
</evidence>
<dbReference type="PROSITE" id="PS50059">
    <property type="entry name" value="FKBP_PPIASE"/>
    <property type="match status" value="1"/>
</dbReference>
<feature type="signal peptide" evidence="12">
    <location>
        <begin position="1"/>
        <end position="19"/>
    </location>
</feature>
<dbReference type="AlphaFoldDB" id="A0AAE9J4A2"/>
<keyword evidence="15" id="KW-1185">Reference proteome</keyword>
<dbReference type="Pfam" id="PF00254">
    <property type="entry name" value="FKBP_C"/>
    <property type="match status" value="1"/>
</dbReference>
<dbReference type="PANTHER" id="PTHR46222:SF3">
    <property type="entry name" value="PEPTIDYLPROLYL ISOMERASE"/>
    <property type="match status" value="1"/>
</dbReference>
<dbReference type="InterPro" id="IPR018247">
    <property type="entry name" value="EF_Hand_1_Ca_BS"/>
</dbReference>
<feature type="domain" description="PPIase FKBP-type" evidence="13">
    <location>
        <begin position="93"/>
        <end position="182"/>
    </location>
</feature>
<dbReference type="InterPro" id="IPR011992">
    <property type="entry name" value="EF-hand-dom_pair"/>
</dbReference>
<dbReference type="Pfam" id="PF13202">
    <property type="entry name" value="EF-hand_5"/>
    <property type="match status" value="1"/>
</dbReference>
<keyword evidence="9 10" id="KW-0413">Isomerase</keyword>
<feature type="compositionally biased region" description="Acidic residues" evidence="11">
    <location>
        <begin position="509"/>
        <end position="521"/>
    </location>
</feature>
<keyword evidence="8" id="KW-0325">Glycoprotein</keyword>
<evidence type="ECO:0000256" key="11">
    <source>
        <dbReference type="SAM" id="MobiDB-lite"/>
    </source>
</evidence>
<keyword evidence="4" id="KW-0677">Repeat</keyword>
<dbReference type="InterPro" id="IPR005514">
    <property type="entry name" value="DUF316"/>
</dbReference>
<evidence type="ECO:0000256" key="9">
    <source>
        <dbReference type="ARBA" id="ARBA00023235"/>
    </source>
</evidence>
<accession>A0AAE9J4A2</accession>
<evidence type="ECO:0000256" key="3">
    <source>
        <dbReference type="ARBA" id="ARBA00022729"/>
    </source>
</evidence>
<dbReference type="Gene3D" id="1.10.238.10">
    <property type="entry name" value="EF-hand"/>
    <property type="match status" value="1"/>
</dbReference>
<dbReference type="SUPFAM" id="SSF54534">
    <property type="entry name" value="FKBP-like"/>
    <property type="match status" value="1"/>
</dbReference>
<dbReference type="InterPro" id="IPR001179">
    <property type="entry name" value="PPIase_FKBP_dom"/>
</dbReference>
<feature type="chain" id="PRO_5042023214" description="peptidylprolyl isomerase" evidence="12">
    <location>
        <begin position="20"/>
        <end position="553"/>
    </location>
</feature>
<evidence type="ECO:0000256" key="4">
    <source>
        <dbReference type="ARBA" id="ARBA00022737"/>
    </source>
</evidence>
<gene>
    <name evidence="14" type="ORF">L5515_001991</name>
</gene>
<dbReference type="InterPro" id="IPR046357">
    <property type="entry name" value="PPIase_dom_sf"/>
</dbReference>
<feature type="compositionally biased region" description="Polar residues" evidence="11">
    <location>
        <begin position="487"/>
        <end position="502"/>
    </location>
</feature>
<dbReference type="EMBL" id="CP092620">
    <property type="protein sequence ID" value="UMM13985.1"/>
    <property type="molecule type" value="Genomic_DNA"/>
</dbReference>
<dbReference type="InterPro" id="IPR002048">
    <property type="entry name" value="EF_hand_dom"/>
</dbReference>